<proteinExistence type="predicted"/>
<accession>A0A381SYT3</accession>
<dbReference type="InterPro" id="IPR007050">
    <property type="entry name" value="HTH_bacterioopsin"/>
</dbReference>
<dbReference type="PANTHER" id="PTHR34236">
    <property type="entry name" value="DIMETHYL SULFOXIDE REDUCTASE TRANSCRIPTIONAL ACTIVATOR"/>
    <property type="match status" value="1"/>
</dbReference>
<dbReference type="PANTHER" id="PTHR34236:SF1">
    <property type="entry name" value="DIMETHYL SULFOXIDE REDUCTASE TRANSCRIPTIONAL ACTIVATOR"/>
    <property type="match status" value="1"/>
</dbReference>
<name>A0A381SYT3_9ZZZZ</name>
<dbReference type="AlphaFoldDB" id="A0A381SYT3"/>
<protein>
    <recommendedName>
        <fullName evidence="1">HTH bat-type domain-containing protein</fullName>
    </recommendedName>
</protein>
<feature type="domain" description="HTH bat-type" evidence="1">
    <location>
        <begin position="152"/>
        <end position="204"/>
    </location>
</feature>
<evidence type="ECO:0000313" key="2">
    <source>
        <dbReference type="EMBL" id="SVA06533.1"/>
    </source>
</evidence>
<dbReference type="Pfam" id="PF04967">
    <property type="entry name" value="HTH_10"/>
    <property type="match status" value="1"/>
</dbReference>
<gene>
    <name evidence="2" type="ORF">METZ01_LOCUS59387</name>
</gene>
<dbReference type="EMBL" id="UINC01003463">
    <property type="protein sequence ID" value="SVA06533.1"/>
    <property type="molecule type" value="Genomic_DNA"/>
</dbReference>
<sequence length="217" mass="24723">MQHLYISIRLPDGHWAGDVSRSNHHIILRIEEHMALSKGRGSARGRASGYGLQKFKDELSSHPGVEAVLFFDEHADSVEINITIMKGGGGFLRPLIEAEVLPHTPFEVRDGWVDWEFVTDNMHMKNLVEGLNKLGLHHKIHSLSKEGESRLLTVRQREVFDLAVRHGYYDTPRRITLTNLASKVGVSKSTLCEMIQLIEHRIIEEFSESVRRKSPKD</sequence>
<evidence type="ECO:0000259" key="1">
    <source>
        <dbReference type="Pfam" id="PF04967"/>
    </source>
</evidence>
<reference evidence="2" key="1">
    <citation type="submission" date="2018-05" db="EMBL/GenBank/DDBJ databases">
        <authorList>
            <person name="Lanie J.A."/>
            <person name="Ng W.-L."/>
            <person name="Kazmierczak K.M."/>
            <person name="Andrzejewski T.M."/>
            <person name="Davidsen T.M."/>
            <person name="Wayne K.J."/>
            <person name="Tettelin H."/>
            <person name="Glass J.I."/>
            <person name="Rusch D."/>
            <person name="Podicherti R."/>
            <person name="Tsui H.-C.T."/>
            <person name="Winkler M.E."/>
        </authorList>
    </citation>
    <scope>NUCLEOTIDE SEQUENCE</scope>
</reference>
<organism evidence="2">
    <name type="scientific">marine metagenome</name>
    <dbReference type="NCBI Taxonomy" id="408172"/>
    <lineage>
        <taxon>unclassified sequences</taxon>
        <taxon>metagenomes</taxon>
        <taxon>ecological metagenomes</taxon>
    </lineage>
</organism>